<dbReference type="SUPFAM" id="SSF48726">
    <property type="entry name" value="Immunoglobulin"/>
    <property type="match status" value="1"/>
</dbReference>
<dbReference type="CDD" id="cd05716">
    <property type="entry name" value="IgV_pIgR_like"/>
    <property type="match status" value="1"/>
</dbReference>
<sequence length="334" mass="37668">MRLGSQPQTRIQEISQIRSGFADRKHLSKMKTLLLLVLPLVTGAQRITVTGCTDEWLEFSTSYPDKTQRYDRIRVDSWQLRSDNTWENLLLYHDTETKTVTVGIKQGLQDKKFEITFYPENTQKIDDDEDDDDEDDSKKSTSKKVKVKVRVVTERCQTQAQTVKTAAGETVPCDPPRWGAMSELFFCKENSNTCAEMLSTRSSERTIGSFTLKETDGNFSIFISQASSRDNGVYWCASKTELYRAGLQKITIKVKDRQSSTAAPPRPTSASPQSHGSSAVTVAVSVVVCAAALLLTALLVYKWRSRSGLSVWVHHQQEKRYLAKHETSKRPGEI</sequence>
<dbReference type="KEGG" id="tng:GSTEN00003878G001"/>
<feature type="transmembrane region" description="Helical" evidence="2">
    <location>
        <begin position="279"/>
        <end position="301"/>
    </location>
</feature>
<gene>
    <name evidence="3" type="ORF">GSTENG00003878001</name>
</gene>
<protein>
    <submittedName>
        <fullName evidence="3">(spotted green pufferfish) hypothetical protein</fullName>
    </submittedName>
</protein>
<dbReference type="Gene3D" id="2.60.40.10">
    <property type="entry name" value="Immunoglobulins"/>
    <property type="match status" value="1"/>
</dbReference>
<organism evidence="3">
    <name type="scientific">Tetraodon nigroviridis</name>
    <name type="common">Spotted green pufferfish</name>
    <name type="synonym">Chelonodon nigroviridis</name>
    <dbReference type="NCBI Taxonomy" id="99883"/>
    <lineage>
        <taxon>Eukaryota</taxon>
        <taxon>Metazoa</taxon>
        <taxon>Chordata</taxon>
        <taxon>Craniata</taxon>
        <taxon>Vertebrata</taxon>
        <taxon>Euteleostomi</taxon>
        <taxon>Actinopterygii</taxon>
        <taxon>Neopterygii</taxon>
        <taxon>Teleostei</taxon>
        <taxon>Neoteleostei</taxon>
        <taxon>Acanthomorphata</taxon>
        <taxon>Eupercaria</taxon>
        <taxon>Tetraodontiformes</taxon>
        <taxon>Tetradontoidea</taxon>
        <taxon>Tetraodontidae</taxon>
        <taxon>Tetraodon</taxon>
    </lineage>
</organism>
<reference evidence="3" key="1">
    <citation type="journal article" date="2004" name="Nature">
        <title>Genome duplication in the teleost fish Tetraodon nigroviridis reveals the early vertebrate proto-karyotype.</title>
        <authorList>
            <person name="Jaillon O."/>
            <person name="Aury J.-M."/>
            <person name="Brunet F."/>
            <person name="Petit J.-L."/>
            <person name="Stange-Thomann N."/>
            <person name="Mauceli E."/>
            <person name="Bouneau L."/>
            <person name="Fischer C."/>
            <person name="Ozouf-Costaz C."/>
            <person name="Bernot A."/>
            <person name="Nicaud S."/>
            <person name="Jaffe D."/>
            <person name="Fisher S."/>
            <person name="Lutfalla G."/>
            <person name="Dossat C."/>
            <person name="Segurens B."/>
            <person name="Dasilva C."/>
            <person name="Salanoubat M."/>
            <person name="Levy M."/>
            <person name="Boudet N."/>
            <person name="Castellano S."/>
            <person name="Anthouard V."/>
            <person name="Jubin C."/>
            <person name="Castelli V."/>
            <person name="Katinka M."/>
            <person name="Vacherie B."/>
            <person name="Biemont C."/>
            <person name="Skalli Z."/>
            <person name="Cattolico L."/>
            <person name="Poulain J."/>
            <person name="De Berardinis V."/>
            <person name="Cruaud C."/>
            <person name="Duprat S."/>
            <person name="Brottier P."/>
            <person name="Coutanceau J.-P."/>
            <person name="Gouzy J."/>
            <person name="Parra G."/>
            <person name="Lardier G."/>
            <person name="Chapple C."/>
            <person name="McKernan K.J."/>
            <person name="McEwan P."/>
            <person name="Bosak S."/>
            <person name="Kellis M."/>
            <person name="Volff J.-N."/>
            <person name="Guigo R."/>
            <person name="Zody M.C."/>
            <person name="Mesirov J."/>
            <person name="Lindblad-Toh K."/>
            <person name="Birren B."/>
            <person name="Nusbaum C."/>
            <person name="Kahn D."/>
            <person name="Robinson-Rechavi M."/>
            <person name="Laudet V."/>
            <person name="Schachter V."/>
            <person name="Quetier F."/>
            <person name="Saurin W."/>
            <person name="Scarpelli C."/>
            <person name="Wincker P."/>
            <person name="Lander E.S."/>
            <person name="Weissenbach J."/>
            <person name="Roest Crollius H."/>
        </authorList>
    </citation>
    <scope>NUCLEOTIDE SEQUENCE [LARGE SCALE GENOMIC DNA]</scope>
</reference>
<dbReference type="OrthoDB" id="8959642at2759"/>
<dbReference type="InterPro" id="IPR013783">
    <property type="entry name" value="Ig-like_fold"/>
</dbReference>
<feature type="compositionally biased region" description="Low complexity" evidence="1">
    <location>
        <begin position="259"/>
        <end position="275"/>
    </location>
</feature>
<accession>Q4TB71</accession>
<comment type="caution">
    <text evidence="3">The sequence shown here is derived from an EMBL/GenBank/DDBJ whole genome shotgun (WGS) entry which is preliminary data.</text>
</comment>
<name>Q4TB71_TETNG</name>
<evidence type="ECO:0000256" key="1">
    <source>
        <dbReference type="SAM" id="MobiDB-lite"/>
    </source>
</evidence>
<reference evidence="3" key="2">
    <citation type="submission" date="2004-02" db="EMBL/GenBank/DDBJ databases">
        <authorList>
            <consortium name="Genoscope"/>
            <consortium name="Whitehead Institute Centre for Genome Research"/>
        </authorList>
    </citation>
    <scope>NUCLEOTIDE SEQUENCE</scope>
</reference>
<dbReference type="EMBL" id="CAAE01007185">
    <property type="protein sequence ID" value="CAF89861.1"/>
    <property type="molecule type" value="Genomic_DNA"/>
</dbReference>
<evidence type="ECO:0000256" key="2">
    <source>
        <dbReference type="SAM" id="Phobius"/>
    </source>
</evidence>
<dbReference type="InterPro" id="IPR036179">
    <property type="entry name" value="Ig-like_dom_sf"/>
</dbReference>
<keyword evidence="2" id="KW-1133">Transmembrane helix</keyword>
<evidence type="ECO:0000313" key="3">
    <source>
        <dbReference type="EMBL" id="CAF89861.1"/>
    </source>
</evidence>
<feature type="region of interest" description="Disordered" evidence="1">
    <location>
        <begin position="255"/>
        <end position="275"/>
    </location>
</feature>
<keyword evidence="2" id="KW-0812">Transmembrane</keyword>
<proteinExistence type="predicted"/>
<keyword evidence="2" id="KW-0472">Membrane</keyword>
<dbReference type="AlphaFoldDB" id="Q4TB71"/>